<dbReference type="AlphaFoldDB" id="J3NU51"/>
<keyword evidence="3" id="KW-1185">Reference proteome</keyword>
<evidence type="ECO:0000313" key="2">
    <source>
        <dbReference type="EnsemblFungi" id="EJT79722"/>
    </source>
</evidence>
<name>J3NU51_GAET3</name>
<reference evidence="1" key="2">
    <citation type="submission" date="2010-07" db="EMBL/GenBank/DDBJ databases">
        <authorList>
            <consortium name="The Broad Institute Genome Sequencing Platform"/>
            <consortium name="Broad Institute Genome Sequencing Center for Infectious Disease"/>
            <person name="Ma L.-J."/>
            <person name="Dead R."/>
            <person name="Young S."/>
            <person name="Zeng Q."/>
            <person name="Koehrsen M."/>
            <person name="Alvarado L."/>
            <person name="Berlin A."/>
            <person name="Chapman S.B."/>
            <person name="Chen Z."/>
            <person name="Freedman E."/>
            <person name="Gellesch M."/>
            <person name="Goldberg J."/>
            <person name="Griggs A."/>
            <person name="Gujja S."/>
            <person name="Heilman E.R."/>
            <person name="Heiman D."/>
            <person name="Hepburn T."/>
            <person name="Howarth C."/>
            <person name="Jen D."/>
            <person name="Larson L."/>
            <person name="Mehta T."/>
            <person name="Neiman D."/>
            <person name="Pearson M."/>
            <person name="Roberts A."/>
            <person name="Saif S."/>
            <person name="Shea T."/>
            <person name="Shenoy N."/>
            <person name="Sisk P."/>
            <person name="Stolte C."/>
            <person name="Sykes S."/>
            <person name="Walk T."/>
            <person name="White J."/>
            <person name="Yandava C."/>
            <person name="Haas B."/>
            <person name="Nusbaum C."/>
            <person name="Birren B."/>
        </authorList>
    </citation>
    <scope>NUCLEOTIDE SEQUENCE</scope>
    <source>
        <strain evidence="1">R3-111a-1</strain>
    </source>
</reference>
<sequence length="39" mass="4444">MVSGFNAGYVLKITLFAISKKLKLPFCKLLSLQHYDNKN</sequence>
<protein>
    <submittedName>
        <fullName evidence="1 2">Uncharacterized protein</fullName>
    </submittedName>
</protein>
<dbReference type="HOGENOM" id="CLU_3320127_0_0_1"/>
<dbReference type="EnsemblFungi" id="EJT79722">
    <property type="protein sequence ID" value="EJT79722"/>
    <property type="gene ID" value="GGTG_04806"/>
</dbReference>
<organism evidence="1">
    <name type="scientific">Gaeumannomyces tritici (strain R3-111a-1)</name>
    <name type="common">Wheat and barley take-all root rot fungus</name>
    <name type="synonym">Gaeumannomyces graminis var. tritici</name>
    <dbReference type="NCBI Taxonomy" id="644352"/>
    <lineage>
        <taxon>Eukaryota</taxon>
        <taxon>Fungi</taxon>
        <taxon>Dikarya</taxon>
        <taxon>Ascomycota</taxon>
        <taxon>Pezizomycotina</taxon>
        <taxon>Sordariomycetes</taxon>
        <taxon>Sordariomycetidae</taxon>
        <taxon>Magnaporthales</taxon>
        <taxon>Magnaporthaceae</taxon>
        <taxon>Gaeumannomyces</taxon>
    </lineage>
</organism>
<reference evidence="2" key="5">
    <citation type="submission" date="2018-04" db="UniProtKB">
        <authorList>
            <consortium name="EnsemblFungi"/>
        </authorList>
    </citation>
    <scope>IDENTIFICATION</scope>
    <source>
        <strain evidence="2">R3-111a-1</strain>
    </source>
</reference>
<reference evidence="1" key="3">
    <citation type="submission" date="2010-09" db="EMBL/GenBank/DDBJ databases">
        <title>Annotation of Gaeumannomyces graminis var. tritici R3-111a-1.</title>
        <authorList>
            <consortium name="The Broad Institute Genome Sequencing Platform"/>
            <person name="Ma L.-J."/>
            <person name="Dead R."/>
            <person name="Young S.K."/>
            <person name="Zeng Q."/>
            <person name="Gargeya S."/>
            <person name="Fitzgerald M."/>
            <person name="Haas B."/>
            <person name="Abouelleil A."/>
            <person name="Alvarado L."/>
            <person name="Arachchi H.M."/>
            <person name="Berlin A."/>
            <person name="Brown A."/>
            <person name="Chapman S.B."/>
            <person name="Chen Z."/>
            <person name="Dunbar C."/>
            <person name="Freedman E."/>
            <person name="Gearin G."/>
            <person name="Gellesch M."/>
            <person name="Goldberg J."/>
            <person name="Griggs A."/>
            <person name="Gujja S."/>
            <person name="Heiman D."/>
            <person name="Howarth C."/>
            <person name="Larson L."/>
            <person name="Lui A."/>
            <person name="MacDonald P.J.P."/>
            <person name="Mehta T."/>
            <person name="Montmayeur A."/>
            <person name="Murphy C."/>
            <person name="Neiman D."/>
            <person name="Pearson M."/>
            <person name="Priest M."/>
            <person name="Roberts A."/>
            <person name="Saif S."/>
            <person name="Shea T."/>
            <person name="Shenoy N."/>
            <person name="Sisk P."/>
            <person name="Stolte C."/>
            <person name="Sykes S."/>
            <person name="Yandava C."/>
            <person name="Wortman J."/>
            <person name="Nusbaum C."/>
            <person name="Birren B."/>
        </authorList>
    </citation>
    <scope>NUCLEOTIDE SEQUENCE</scope>
    <source>
        <strain evidence="1">R3-111a-1</strain>
    </source>
</reference>
<proteinExistence type="predicted"/>
<dbReference type="VEuPathDB" id="FungiDB:GGTG_04806"/>
<dbReference type="RefSeq" id="XP_009220867.1">
    <property type="nucleotide sequence ID" value="XM_009222603.1"/>
</dbReference>
<dbReference type="GeneID" id="20345264"/>
<dbReference type="Proteomes" id="UP000006039">
    <property type="component" value="Unassembled WGS sequence"/>
</dbReference>
<reference evidence="3" key="1">
    <citation type="submission" date="2010-07" db="EMBL/GenBank/DDBJ databases">
        <title>The genome sequence of Gaeumannomyces graminis var. tritici strain R3-111a-1.</title>
        <authorList>
            <consortium name="The Broad Institute Genome Sequencing Platform"/>
            <person name="Ma L.-J."/>
            <person name="Dead R."/>
            <person name="Young S."/>
            <person name="Zeng Q."/>
            <person name="Koehrsen M."/>
            <person name="Alvarado L."/>
            <person name="Berlin A."/>
            <person name="Chapman S.B."/>
            <person name="Chen Z."/>
            <person name="Freedman E."/>
            <person name="Gellesch M."/>
            <person name="Goldberg J."/>
            <person name="Griggs A."/>
            <person name="Gujja S."/>
            <person name="Heilman E.R."/>
            <person name="Heiman D."/>
            <person name="Hepburn T."/>
            <person name="Howarth C."/>
            <person name="Jen D."/>
            <person name="Larson L."/>
            <person name="Mehta T."/>
            <person name="Neiman D."/>
            <person name="Pearson M."/>
            <person name="Roberts A."/>
            <person name="Saif S."/>
            <person name="Shea T."/>
            <person name="Shenoy N."/>
            <person name="Sisk P."/>
            <person name="Stolte C."/>
            <person name="Sykes S."/>
            <person name="Walk T."/>
            <person name="White J."/>
            <person name="Yandava C."/>
            <person name="Haas B."/>
            <person name="Nusbaum C."/>
            <person name="Birren B."/>
        </authorList>
    </citation>
    <scope>NUCLEOTIDE SEQUENCE [LARGE SCALE GENOMIC DNA]</scope>
    <source>
        <strain evidence="3">R3-111a-1</strain>
    </source>
</reference>
<dbReference type="EMBL" id="GL385396">
    <property type="protein sequence ID" value="EJT79722.1"/>
    <property type="molecule type" value="Genomic_DNA"/>
</dbReference>
<reference evidence="2" key="4">
    <citation type="journal article" date="2015" name="G3 (Bethesda)">
        <title>Genome sequences of three phytopathogenic species of the Magnaporthaceae family of fungi.</title>
        <authorList>
            <person name="Okagaki L.H."/>
            <person name="Nunes C.C."/>
            <person name="Sailsbery J."/>
            <person name="Clay B."/>
            <person name="Brown D."/>
            <person name="John T."/>
            <person name="Oh Y."/>
            <person name="Young N."/>
            <person name="Fitzgerald M."/>
            <person name="Haas B.J."/>
            <person name="Zeng Q."/>
            <person name="Young S."/>
            <person name="Adiconis X."/>
            <person name="Fan L."/>
            <person name="Levin J.Z."/>
            <person name="Mitchell T.K."/>
            <person name="Okubara P.A."/>
            <person name="Farman M.L."/>
            <person name="Kohn L.M."/>
            <person name="Birren B."/>
            <person name="Ma L.-J."/>
            <person name="Dean R.A."/>
        </authorList>
    </citation>
    <scope>NUCLEOTIDE SEQUENCE</scope>
    <source>
        <strain evidence="2">R3-111a-1</strain>
    </source>
</reference>
<gene>
    <name evidence="2" type="primary">20345264</name>
    <name evidence="1" type="ORF">GGTG_04806</name>
</gene>
<accession>J3NU51</accession>
<evidence type="ECO:0000313" key="3">
    <source>
        <dbReference type="Proteomes" id="UP000006039"/>
    </source>
</evidence>
<evidence type="ECO:0000313" key="1">
    <source>
        <dbReference type="EMBL" id="EJT79722.1"/>
    </source>
</evidence>